<sequence length="48" mass="5542">MLVICNCLIIDLRDFLLCSYFKPVFLICREGMSLVASLLTQNFQATRQ</sequence>
<reference evidence="1" key="2">
    <citation type="journal article" date="2015" name="Data Brief">
        <title>Shoot transcriptome of the giant reed, Arundo donax.</title>
        <authorList>
            <person name="Barrero R.A."/>
            <person name="Guerrero F.D."/>
            <person name="Moolhuijzen P."/>
            <person name="Goolsby J.A."/>
            <person name="Tidwell J."/>
            <person name="Bellgard S.E."/>
            <person name="Bellgard M.I."/>
        </authorList>
    </citation>
    <scope>NUCLEOTIDE SEQUENCE</scope>
    <source>
        <tissue evidence="1">Shoot tissue taken approximately 20 cm above the soil surface</tissue>
    </source>
</reference>
<organism evidence="1">
    <name type="scientific">Arundo donax</name>
    <name type="common">Giant reed</name>
    <name type="synonym">Donax arundinaceus</name>
    <dbReference type="NCBI Taxonomy" id="35708"/>
    <lineage>
        <taxon>Eukaryota</taxon>
        <taxon>Viridiplantae</taxon>
        <taxon>Streptophyta</taxon>
        <taxon>Embryophyta</taxon>
        <taxon>Tracheophyta</taxon>
        <taxon>Spermatophyta</taxon>
        <taxon>Magnoliopsida</taxon>
        <taxon>Liliopsida</taxon>
        <taxon>Poales</taxon>
        <taxon>Poaceae</taxon>
        <taxon>PACMAD clade</taxon>
        <taxon>Arundinoideae</taxon>
        <taxon>Arundineae</taxon>
        <taxon>Arundo</taxon>
    </lineage>
</organism>
<reference evidence="1" key="1">
    <citation type="submission" date="2014-09" db="EMBL/GenBank/DDBJ databases">
        <authorList>
            <person name="Magalhaes I.L.F."/>
            <person name="Oliveira U."/>
            <person name="Santos F.R."/>
            <person name="Vidigal T.H.D.A."/>
            <person name="Brescovit A.D."/>
            <person name="Santos A.J."/>
        </authorList>
    </citation>
    <scope>NUCLEOTIDE SEQUENCE</scope>
    <source>
        <tissue evidence="1">Shoot tissue taken approximately 20 cm above the soil surface</tissue>
    </source>
</reference>
<dbReference type="EMBL" id="GBRH01197637">
    <property type="protein sequence ID" value="JAE00259.1"/>
    <property type="molecule type" value="Transcribed_RNA"/>
</dbReference>
<dbReference type="AlphaFoldDB" id="A0A0A9EMN4"/>
<evidence type="ECO:0000313" key="1">
    <source>
        <dbReference type="EMBL" id="JAE00259.1"/>
    </source>
</evidence>
<protein>
    <submittedName>
        <fullName evidence="1">Uncharacterized protein</fullName>
    </submittedName>
</protein>
<name>A0A0A9EMN4_ARUDO</name>
<accession>A0A0A9EMN4</accession>
<proteinExistence type="predicted"/>